<dbReference type="Proteomes" id="UP000019384">
    <property type="component" value="Unassembled WGS sequence"/>
</dbReference>
<sequence length="414" mass="47502">MSDLKVKTEHDTAATGTGASLGANSRPSAGVDVKDEARSPMLTDNYDEDDLPVPEGIEEFDEEAAGENLDLNLDSGAQNVWLVRLPKYLADRWKDPSNLDGRELGKVRITQPVGNEPLKVKLILDENEARDTPREYDITMTKKVVDNEYVFSEKELEHFKSERTEVAAMPEQPRLQPLNNEMTKKTWYRKLNTETKKDENGNVVQEQPGQQQRFRRRFIPYAKTIPKKTALIGKVVHECQVIPSVKGTDYSKLLDVRKKLQAAKPRSKVVFMENDLGVVHGSAGPSIQKGNTLQFIKKDKKDNRSGEGRAIRMPKSELIDLLFRLFNEYDYWSMKGLKEKTKQPETYLKECLDSIAELMKRGTYALKYRLKQEYRTTRDEERRKRLEEQGQDVDIGPEDDDEDDDEDIEMVDVA</sequence>
<dbReference type="PANTHER" id="PTHR10445:SF0">
    <property type="entry name" value="GENERAL TRANSCRIPTION FACTOR IIF SUBUNIT 2"/>
    <property type="match status" value="1"/>
</dbReference>
<organism evidence="13 14">
    <name type="scientific">Kuraishia capsulata CBS 1993</name>
    <dbReference type="NCBI Taxonomy" id="1382522"/>
    <lineage>
        <taxon>Eukaryota</taxon>
        <taxon>Fungi</taxon>
        <taxon>Dikarya</taxon>
        <taxon>Ascomycota</taxon>
        <taxon>Saccharomycotina</taxon>
        <taxon>Pichiomycetes</taxon>
        <taxon>Pichiales</taxon>
        <taxon>Pichiaceae</taxon>
        <taxon>Kuraishia</taxon>
    </lineage>
</organism>
<dbReference type="HOGENOM" id="CLU_047858_0_1_1"/>
<feature type="compositionally biased region" description="Basic and acidic residues" evidence="10">
    <location>
        <begin position="376"/>
        <end position="388"/>
    </location>
</feature>
<evidence type="ECO:0000256" key="1">
    <source>
        <dbReference type="ARBA" id="ARBA00004123"/>
    </source>
</evidence>
<dbReference type="InterPro" id="IPR011039">
    <property type="entry name" value="TFIIF_interaction"/>
</dbReference>
<dbReference type="CDD" id="cd07980">
    <property type="entry name" value="TFIIF_beta"/>
    <property type="match status" value="1"/>
</dbReference>
<dbReference type="Pfam" id="PF02270">
    <property type="entry name" value="TFIIF_beta"/>
    <property type="match status" value="1"/>
</dbReference>
<evidence type="ECO:0000256" key="5">
    <source>
        <dbReference type="ARBA" id="ARBA00023125"/>
    </source>
</evidence>
<dbReference type="Pfam" id="PF17683">
    <property type="entry name" value="TFIIF_beta_N"/>
    <property type="match status" value="1"/>
</dbReference>
<dbReference type="GO" id="GO:0001174">
    <property type="term" value="P:transcriptional start site selection at RNA polymerase II promoter"/>
    <property type="evidence" value="ECO:0007669"/>
    <property type="project" value="EnsemblFungi"/>
</dbReference>
<evidence type="ECO:0000256" key="6">
    <source>
        <dbReference type="ARBA" id="ARBA00023163"/>
    </source>
</evidence>
<evidence type="ECO:0000259" key="12">
    <source>
        <dbReference type="Pfam" id="PF17683"/>
    </source>
</evidence>
<keyword evidence="14" id="KW-1185">Reference proteome</keyword>
<dbReference type="InterPro" id="IPR040450">
    <property type="entry name" value="TFIIF_beta_HTH"/>
</dbReference>
<dbReference type="InterPro" id="IPR036388">
    <property type="entry name" value="WH-like_DNA-bd_sf"/>
</dbReference>
<dbReference type="GO" id="GO:0000993">
    <property type="term" value="F:RNA polymerase II complex binding"/>
    <property type="evidence" value="ECO:0007669"/>
    <property type="project" value="EnsemblFungi"/>
</dbReference>
<comment type="subcellular location">
    <subcellularLocation>
        <location evidence="1">Nucleus</location>
    </subcellularLocation>
</comment>
<feature type="domain" description="TFIIF beta subunit HTH" evidence="11">
    <location>
        <begin position="311"/>
        <end position="375"/>
    </location>
</feature>
<dbReference type="GO" id="GO:0006368">
    <property type="term" value="P:transcription elongation by RNA polymerase II"/>
    <property type="evidence" value="ECO:0007669"/>
    <property type="project" value="EnsemblFungi"/>
</dbReference>
<evidence type="ECO:0000313" key="13">
    <source>
        <dbReference type="EMBL" id="CDK29159.1"/>
    </source>
</evidence>
<evidence type="ECO:0000256" key="8">
    <source>
        <dbReference type="ARBA" id="ARBA00081473"/>
    </source>
</evidence>
<evidence type="ECO:0000256" key="9">
    <source>
        <dbReference type="ARBA" id="ARBA00081863"/>
    </source>
</evidence>
<dbReference type="RefSeq" id="XP_022461148.1">
    <property type="nucleotide sequence ID" value="XM_022606302.1"/>
</dbReference>
<evidence type="ECO:0000259" key="11">
    <source>
        <dbReference type="Pfam" id="PF02270"/>
    </source>
</evidence>
<comment type="similarity">
    <text evidence="2">Belongs to the TFIIF beta subunit family.</text>
</comment>
<evidence type="ECO:0000313" key="14">
    <source>
        <dbReference type="Proteomes" id="UP000019384"/>
    </source>
</evidence>
<reference evidence="13" key="1">
    <citation type="submission" date="2013-12" db="EMBL/GenBank/DDBJ databases">
        <authorList>
            <person name="Genoscope - CEA"/>
        </authorList>
    </citation>
    <scope>NUCLEOTIDE SEQUENCE</scope>
    <source>
        <strain evidence="13">CBS 1993</strain>
    </source>
</reference>
<dbReference type="GO" id="GO:0005674">
    <property type="term" value="C:transcription factor TFIIF complex"/>
    <property type="evidence" value="ECO:0007669"/>
    <property type="project" value="EnsemblFungi"/>
</dbReference>
<feature type="compositionally biased region" description="Acidic residues" evidence="10">
    <location>
        <begin position="389"/>
        <end position="414"/>
    </location>
</feature>
<dbReference type="SUPFAM" id="SSF46785">
    <property type="entry name" value="Winged helix' DNA-binding domain"/>
    <property type="match status" value="1"/>
</dbReference>
<keyword evidence="4" id="KW-0805">Transcription regulation</keyword>
<protein>
    <recommendedName>
        <fullName evidence="3">Transcription initiation factor IIF subunit beta</fullName>
    </recommendedName>
    <alternativeName>
        <fullName evidence="9">TFIIF medium subunit</fullName>
    </alternativeName>
    <alternativeName>
        <fullName evidence="8">TFIIF-beta</fullName>
    </alternativeName>
</protein>
<reference evidence="13" key="2">
    <citation type="submission" date="2014-02" db="EMBL/GenBank/DDBJ databases">
        <title>Complete DNA sequence of /Kuraishia capsulata/ illustrates novel genomic features among budding yeasts (/Saccharomycotina/).</title>
        <authorList>
            <person name="Morales L."/>
            <person name="Noel B."/>
            <person name="Porcel B."/>
            <person name="Marcet-Houben M."/>
            <person name="Hullo M-F."/>
            <person name="Sacerdot C."/>
            <person name="Tekaia F."/>
            <person name="Leh-Louis V."/>
            <person name="Despons L."/>
            <person name="Khanna V."/>
            <person name="Aury J-M."/>
            <person name="Barbe V."/>
            <person name="Couloux A."/>
            <person name="Labadie K."/>
            <person name="Pelletier E."/>
            <person name="Souciet J-L."/>
            <person name="Boekhout T."/>
            <person name="Gabaldon T."/>
            <person name="Wincker P."/>
            <person name="Dujon B."/>
        </authorList>
    </citation>
    <scope>NUCLEOTIDE SEQUENCE</scope>
    <source>
        <strain evidence="13">CBS 1993</strain>
    </source>
</reference>
<feature type="compositionally biased region" description="Basic and acidic residues" evidence="10">
    <location>
        <begin position="1"/>
        <end position="12"/>
    </location>
</feature>
<proteinExistence type="inferred from homology"/>
<keyword evidence="5" id="KW-0238">DNA-binding</keyword>
<dbReference type="FunFam" id="1.10.10.10:FF:000035">
    <property type="entry name" value="General transcription factor IIF subunit 2"/>
    <property type="match status" value="1"/>
</dbReference>
<accession>W6MQZ6</accession>
<dbReference type="GO" id="GO:0051123">
    <property type="term" value="P:RNA polymerase II preinitiation complex assembly"/>
    <property type="evidence" value="ECO:0007669"/>
    <property type="project" value="EnsemblFungi"/>
</dbReference>
<dbReference type="STRING" id="1382522.W6MQZ6"/>
<evidence type="ECO:0000256" key="4">
    <source>
        <dbReference type="ARBA" id="ARBA00023015"/>
    </source>
</evidence>
<keyword evidence="7" id="KW-0539">Nucleus</keyword>
<gene>
    <name evidence="13" type="ORF">KUCA_T00005146001</name>
</gene>
<dbReference type="GeneID" id="34522536"/>
<evidence type="ECO:0000256" key="7">
    <source>
        <dbReference type="ARBA" id="ARBA00023242"/>
    </source>
</evidence>
<evidence type="ECO:0000256" key="3">
    <source>
        <dbReference type="ARBA" id="ARBA00021453"/>
    </source>
</evidence>
<dbReference type="Gene3D" id="1.10.10.10">
    <property type="entry name" value="Winged helix-like DNA-binding domain superfamily/Winged helix DNA-binding domain"/>
    <property type="match status" value="1"/>
</dbReference>
<feature type="region of interest" description="Disordered" evidence="10">
    <location>
        <begin position="1"/>
        <end position="53"/>
    </location>
</feature>
<feature type="region of interest" description="Disordered" evidence="10">
    <location>
        <begin position="376"/>
        <end position="414"/>
    </location>
</feature>
<dbReference type="AlphaFoldDB" id="W6MQZ6"/>
<dbReference type="InterPro" id="IPR003196">
    <property type="entry name" value="TFIIF_beta"/>
</dbReference>
<dbReference type="SUPFAM" id="SSF50916">
    <property type="entry name" value="Rap30/74 interaction domains"/>
    <property type="match status" value="1"/>
</dbReference>
<name>W6MQZ6_9ASCO</name>
<dbReference type="GO" id="GO:0003677">
    <property type="term" value="F:DNA binding"/>
    <property type="evidence" value="ECO:0007669"/>
    <property type="project" value="UniProtKB-KW"/>
</dbReference>
<dbReference type="OrthoDB" id="26094at2759"/>
<feature type="domain" description="TFIIF beta subunit N-terminal" evidence="12">
    <location>
        <begin position="78"/>
        <end position="244"/>
    </location>
</feature>
<dbReference type="InterPro" id="IPR036390">
    <property type="entry name" value="WH_DNA-bd_sf"/>
</dbReference>
<dbReference type="EMBL" id="HG793130">
    <property type="protein sequence ID" value="CDK29159.1"/>
    <property type="molecule type" value="Genomic_DNA"/>
</dbReference>
<evidence type="ECO:0000256" key="2">
    <source>
        <dbReference type="ARBA" id="ARBA00009543"/>
    </source>
</evidence>
<keyword evidence="6" id="KW-0804">Transcription</keyword>
<dbReference type="GO" id="GO:0006355">
    <property type="term" value="P:regulation of DNA-templated transcription"/>
    <property type="evidence" value="ECO:0007669"/>
    <property type="project" value="EnsemblFungi"/>
</dbReference>
<feature type="compositionally biased region" description="Low complexity" evidence="10">
    <location>
        <begin position="13"/>
        <end position="23"/>
    </location>
</feature>
<dbReference type="PANTHER" id="PTHR10445">
    <property type="entry name" value="GENERAL TRANSCRIPTION FACTOR IIF SUBUNIT 2"/>
    <property type="match status" value="1"/>
</dbReference>
<dbReference type="InterPro" id="IPR040504">
    <property type="entry name" value="TFIIF_beta_N"/>
</dbReference>
<evidence type="ECO:0000256" key="10">
    <source>
        <dbReference type="SAM" id="MobiDB-lite"/>
    </source>
</evidence>